<dbReference type="PANTHER" id="PTHR47151:SF2">
    <property type="entry name" value="AMINO ACID BINDING PROTEIN"/>
    <property type="match status" value="1"/>
</dbReference>
<dbReference type="PANTHER" id="PTHR47151">
    <property type="entry name" value="LEU/ILE/VAL-BINDING ABC TRANSPORTER SUBUNIT"/>
    <property type="match status" value="1"/>
</dbReference>
<dbReference type="InterPro" id="IPR028082">
    <property type="entry name" value="Peripla_BP_I"/>
</dbReference>
<feature type="signal peptide" evidence="3">
    <location>
        <begin position="1"/>
        <end position="31"/>
    </location>
</feature>
<dbReference type="Proteomes" id="UP000241421">
    <property type="component" value="Unassembled WGS sequence"/>
</dbReference>
<keyword evidence="6" id="KW-1185">Reference proteome</keyword>
<evidence type="ECO:0000256" key="3">
    <source>
        <dbReference type="SAM" id="SignalP"/>
    </source>
</evidence>
<accession>A0A2U2HJB8</accession>
<dbReference type="RefSeq" id="WP_106758152.1">
    <property type="nucleotide sequence ID" value="NZ_PXWF02000237.1"/>
</dbReference>
<dbReference type="EMBL" id="PXWF02000237">
    <property type="protein sequence ID" value="PWF47619.1"/>
    <property type="molecule type" value="Genomic_DNA"/>
</dbReference>
<dbReference type="OrthoDB" id="9783240at2"/>
<dbReference type="AlphaFoldDB" id="A0A2U2HJB8"/>
<dbReference type="InterPro" id="IPR028081">
    <property type="entry name" value="Leu-bd"/>
</dbReference>
<dbReference type="Gene3D" id="3.40.50.2300">
    <property type="match status" value="2"/>
</dbReference>
<evidence type="ECO:0000259" key="4">
    <source>
        <dbReference type="Pfam" id="PF13458"/>
    </source>
</evidence>
<reference evidence="5 6" key="1">
    <citation type="submission" date="2018-04" db="EMBL/GenBank/DDBJ databases">
        <title>Massilia violaceinigra sp. nov., a novel purple-pigmented bacterium isolated from Tianshan glacier, Xinjiang, China.</title>
        <authorList>
            <person name="Wang H."/>
        </authorList>
    </citation>
    <scope>NUCLEOTIDE SEQUENCE [LARGE SCALE GENOMIC DNA]</scope>
    <source>
        <strain evidence="5 6">B448-2</strain>
    </source>
</reference>
<dbReference type="CDD" id="cd06342">
    <property type="entry name" value="PBP1_ABC_LIVBP-like"/>
    <property type="match status" value="1"/>
</dbReference>
<comment type="caution">
    <text evidence="5">The sequence shown here is derived from an EMBL/GenBank/DDBJ whole genome shotgun (WGS) entry which is preliminary data.</text>
</comment>
<protein>
    <submittedName>
        <fullName evidence="5">Branched-chain amino acid ABC transporter substrate-binding protein</fullName>
    </submittedName>
</protein>
<keyword evidence="2 3" id="KW-0732">Signal</keyword>
<dbReference type="SUPFAM" id="SSF53822">
    <property type="entry name" value="Periplasmic binding protein-like I"/>
    <property type="match status" value="1"/>
</dbReference>
<gene>
    <name evidence="5" type="ORF">C7C56_014855</name>
</gene>
<sequence>MSPSQLSLKLSHKLMPFAAAALLCLPGAASANSETVKIGVSGPLSGANAFAGKDNENGVRLALEELNAKPIKVAGKTLKFELVSEDDQGDPRAGVSVAQKLADARVRFVLGPYNSGVAIPASRIYNEAGMLMSTVGTNPDVTKNGYNNVFRIIASDTQIGASMASYAARELKIKRIGVIDDRTAFGKGIADEFIKQAKKSGMAVASREFTTDKATDFSAILTSLKAKKVDAIFFGGYAPQGAPMTRQMKQLGLNVRLLGGDTLCSPEMAKLGGAAVGANVLCAQGGAMLDKKTAGAAFQARYKARFKQAADVYAPAFYDQMMFIAETMRKTNSLDPSVVGVALHASSYKGVAGTYAYDAKGNMRQSPVTIYTFKNGAPVALASY</sequence>
<evidence type="ECO:0000313" key="5">
    <source>
        <dbReference type="EMBL" id="PWF47619.1"/>
    </source>
</evidence>
<evidence type="ECO:0000313" key="6">
    <source>
        <dbReference type="Proteomes" id="UP000241421"/>
    </source>
</evidence>
<comment type="similarity">
    <text evidence="1">Belongs to the leucine-binding protein family.</text>
</comment>
<name>A0A2U2HJB8_9BURK</name>
<organism evidence="5 6">
    <name type="scientific">Massilia glaciei</name>
    <dbReference type="NCBI Taxonomy" id="1524097"/>
    <lineage>
        <taxon>Bacteria</taxon>
        <taxon>Pseudomonadati</taxon>
        <taxon>Pseudomonadota</taxon>
        <taxon>Betaproteobacteria</taxon>
        <taxon>Burkholderiales</taxon>
        <taxon>Oxalobacteraceae</taxon>
        <taxon>Telluria group</taxon>
        <taxon>Massilia</taxon>
    </lineage>
</organism>
<feature type="domain" description="Leucine-binding protein" evidence="4">
    <location>
        <begin position="35"/>
        <end position="376"/>
    </location>
</feature>
<evidence type="ECO:0000256" key="1">
    <source>
        <dbReference type="ARBA" id="ARBA00010062"/>
    </source>
</evidence>
<feature type="chain" id="PRO_5015446757" evidence="3">
    <location>
        <begin position="32"/>
        <end position="384"/>
    </location>
</feature>
<proteinExistence type="inferred from homology"/>
<dbReference type="Pfam" id="PF13458">
    <property type="entry name" value="Peripla_BP_6"/>
    <property type="match status" value="1"/>
</dbReference>
<evidence type="ECO:0000256" key="2">
    <source>
        <dbReference type="ARBA" id="ARBA00022729"/>
    </source>
</evidence>